<protein>
    <submittedName>
        <fullName evidence="2">Uncharacterized protein</fullName>
    </submittedName>
</protein>
<evidence type="ECO:0000313" key="3">
    <source>
        <dbReference type="Proteomes" id="UP000076502"/>
    </source>
</evidence>
<proteinExistence type="predicted"/>
<sequence length="571" mass="64393">MIINITELSADAKEHLHWTMEVIKNNLIGVFVLLILMLPTSQSLPHGKETSSKRNSLTEALDFKIQKCLFVDRKLPICDPRWWSNSSEKSINNPGKGDPEKYIGKENKPPRRSNIELSSDTRIVVHAFNNCLPTEPDKLRGLMPFCEDVLRSHPLDKIVRIEIFDPFVVDGLTKPPYFFPGRPKHDATNRKHRVSVPEETAITEPPHGRTDELMKAATTKETIPNVIAANMNISNGSSSNRLIPSNRPKPAKSTDKEGKTIVDTFSSDAEQKELNKSRKSIEKMDDVDSPTTSRVPIVATSRRTIVHERRNKMELRRKKPRGYSGLKFLGEMHRRWKMVVADRKKLNRYGKKENLDAIPAIPAIPTIPVTSSPSDAPKYTGKFLLENSSAKMNYDNSKNFLKPSVQREHDTIGIADDLNDLSTMSEAITKDLRRKREIRLPSEGFGQTIPGEAKVQGIVSKSVQRQQEAGKVSNANELVTPDELKKYSLSLKIDEQGIAGSEIDSTMTTAVHSPKKLIETSQFDVLSSVERSKDEVYSSVSSQKILEENLLKGKKSRKKYRSFDLFSFRGH</sequence>
<organism evidence="2 3">
    <name type="scientific">Dufourea novaeangliae</name>
    <name type="common">Sweat bee</name>
    <dbReference type="NCBI Taxonomy" id="178035"/>
    <lineage>
        <taxon>Eukaryota</taxon>
        <taxon>Metazoa</taxon>
        <taxon>Ecdysozoa</taxon>
        <taxon>Arthropoda</taxon>
        <taxon>Hexapoda</taxon>
        <taxon>Insecta</taxon>
        <taxon>Pterygota</taxon>
        <taxon>Neoptera</taxon>
        <taxon>Endopterygota</taxon>
        <taxon>Hymenoptera</taxon>
        <taxon>Apocrita</taxon>
        <taxon>Aculeata</taxon>
        <taxon>Apoidea</taxon>
        <taxon>Anthophila</taxon>
        <taxon>Halictidae</taxon>
        <taxon>Rophitinae</taxon>
        <taxon>Dufourea</taxon>
    </lineage>
</organism>
<feature type="region of interest" description="Disordered" evidence="1">
    <location>
        <begin position="235"/>
        <end position="292"/>
    </location>
</feature>
<dbReference type="EMBL" id="KQ434846">
    <property type="protein sequence ID" value="KZC08399.1"/>
    <property type="molecule type" value="Genomic_DNA"/>
</dbReference>
<accession>A0A154P914</accession>
<feature type="compositionally biased region" description="Basic and acidic residues" evidence="1">
    <location>
        <begin position="97"/>
        <end position="109"/>
    </location>
</feature>
<evidence type="ECO:0000313" key="2">
    <source>
        <dbReference type="EMBL" id="KZC08399.1"/>
    </source>
</evidence>
<name>A0A154P914_DUFNO</name>
<reference evidence="2 3" key="1">
    <citation type="submission" date="2015-07" db="EMBL/GenBank/DDBJ databases">
        <title>The genome of Dufourea novaeangliae.</title>
        <authorList>
            <person name="Pan H."/>
            <person name="Kapheim K."/>
        </authorList>
    </citation>
    <scope>NUCLEOTIDE SEQUENCE [LARGE SCALE GENOMIC DNA]</scope>
    <source>
        <strain evidence="2">0120121106</strain>
        <tissue evidence="2">Whole body</tissue>
    </source>
</reference>
<feature type="region of interest" description="Disordered" evidence="1">
    <location>
        <begin position="180"/>
        <end position="208"/>
    </location>
</feature>
<feature type="compositionally biased region" description="Basic and acidic residues" evidence="1">
    <location>
        <begin position="269"/>
        <end position="286"/>
    </location>
</feature>
<keyword evidence="3" id="KW-1185">Reference proteome</keyword>
<gene>
    <name evidence="2" type="ORF">WN55_09303</name>
</gene>
<dbReference type="Proteomes" id="UP000076502">
    <property type="component" value="Unassembled WGS sequence"/>
</dbReference>
<feature type="region of interest" description="Disordered" evidence="1">
    <location>
        <begin position="87"/>
        <end position="114"/>
    </location>
</feature>
<dbReference type="AlphaFoldDB" id="A0A154P914"/>
<evidence type="ECO:0000256" key="1">
    <source>
        <dbReference type="SAM" id="MobiDB-lite"/>
    </source>
</evidence>